<evidence type="ECO:0000313" key="3">
    <source>
        <dbReference type="Proteomes" id="UP000019150"/>
    </source>
</evidence>
<dbReference type="Proteomes" id="UP000019150">
    <property type="component" value="Chromosome"/>
</dbReference>
<dbReference type="AlphaFoldDB" id="W5TDS7"/>
<dbReference type="EMBL" id="CP006850">
    <property type="protein sequence ID" value="AHH17324.1"/>
    <property type="molecule type" value="Genomic_DNA"/>
</dbReference>
<accession>W5TDS7</accession>
<evidence type="ECO:0000256" key="1">
    <source>
        <dbReference type="SAM" id="MobiDB-lite"/>
    </source>
</evidence>
<dbReference type="KEGG" id="nno:NONO_c25290"/>
<evidence type="ECO:0000313" key="2">
    <source>
        <dbReference type="EMBL" id="AHH17324.1"/>
    </source>
</evidence>
<dbReference type="STRING" id="1415166.NONO_c25290"/>
<proteinExistence type="predicted"/>
<feature type="region of interest" description="Disordered" evidence="1">
    <location>
        <begin position="116"/>
        <end position="137"/>
    </location>
</feature>
<sequence>MNASIWVALISACVSVFTSLATVFGAPALQRRRDGKALLSRYRDPLTAASNELQRRLHNILQQGFVETYVRGASPERREAAIETTMYVIAQYFAWNEIIRREILYLEFAEDDETAEVASSSIGSPAPSPPTTTGSNS</sequence>
<protein>
    <submittedName>
        <fullName evidence="2">Uncharacterized protein</fullName>
    </submittedName>
</protein>
<keyword evidence="3" id="KW-1185">Reference proteome</keyword>
<dbReference type="RefSeq" id="WP_025348802.1">
    <property type="nucleotide sequence ID" value="NZ_CP006850.1"/>
</dbReference>
<gene>
    <name evidence="2" type="ORF">NONO_c25290</name>
</gene>
<reference evidence="2 3" key="1">
    <citation type="journal article" date="2014" name="Appl. Environ. Microbiol.">
        <title>Insights into the Microbial Degradation of Rubber and Gutta-Percha by Analysis of the Complete Genome of Nocardia nova SH22a.</title>
        <authorList>
            <person name="Luo Q."/>
            <person name="Hiessl S."/>
            <person name="Poehlein A."/>
            <person name="Daniel R."/>
            <person name="Steinbuchel A."/>
        </authorList>
    </citation>
    <scope>NUCLEOTIDE SEQUENCE [LARGE SCALE GENOMIC DNA]</scope>
    <source>
        <strain evidence="2">SH22a</strain>
    </source>
</reference>
<organism evidence="2 3">
    <name type="scientific">Nocardia nova SH22a</name>
    <dbReference type="NCBI Taxonomy" id="1415166"/>
    <lineage>
        <taxon>Bacteria</taxon>
        <taxon>Bacillati</taxon>
        <taxon>Actinomycetota</taxon>
        <taxon>Actinomycetes</taxon>
        <taxon>Mycobacteriales</taxon>
        <taxon>Nocardiaceae</taxon>
        <taxon>Nocardia</taxon>
    </lineage>
</organism>
<dbReference type="HOGENOM" id="CLU_1863094_0_0_11"/>
<feature type="compositionally biased region" description="Low complexity" evidence="1">
    <location>
        <begin position="118"/>
        <end position="137"/>
    </location>
</feature>
<dbReference type="OrthoDB" id="3682367at2"/>
<name>W5TDS7_9NOCA</name>
<dbReference type="eggNOG" id="ENOG5032QYD">
    <property type="taxonomic scope" value="Bacteria"/>
</dbReference>
<dbReference type="PATRIC" id="fig|1415166.3.peg.2588"/>